<sequence>MAKAFAGTAYIRVDGRQYALRGNLTVSPTPRERAGVAGMDGVHGFTEAPRIPFISGDFSTLDDVSIEELDAIEDATVQVELLNGKAYVLREAWTAQAREINAAEGRVAVRFEGISMDEISA</sequence>
<evidence type="ECO:0008006" key="5">
    <source>
        <dbReference type="Google" id="ProtNLM"/>
    </source>
</evidence>
<dbReference type="Pfam" id="PF10618">
    <property type="entry name" value="Tail_tube"/>
    <property type="match status" value="1"/>
</dbReference>
<proteinExistence type="predicted"/>
<accession>A0A564G6Q6</accession>
<organism evidence="2 3">
    <name type="scientific">Methylobacterium dankookense</name>
    <dbReference type="NCBI Taxonomy" id="560405"/>
    <lineage>
        <taxon>Bacteria</taxon>
        <taxon>Pseudomonadati</taxon>
        <taxon>Pseudomonadota</taxon>
        <taxon>Alphaproteobacteria</taxon>
        <taxon>Hyphomicrobiales</taxon>
        <taxon>Methylobacteriaceae</taxon>
        <taxon>Methylobacterium</taxon>
    </lineage>
</organism>
<dbReference type="AlphaFoldDB" id="A0A564G6Q6"/>
<reference evidence="1" key="3">
    <citation type="submission" date="2021-08" db="EMBL/GenBank/DDBJ databases">
        <authorList>
            <person name="Tani A."/>
            <person name="Ola A."/>
            <person name="Ogura Y."/>
            <person name="Katsura K."/>
            <person name="Hayashi T."/>
        </authorList>
    </citation>
    <scope>NUCLEOTIDE SEQUENCE</scope>
    <source>
        <strain evidence="1">DSM 22415</strain>
    </source>
</reference>
<dbReference type="EMBL" id="CABFVH010000063">
    <property type="protein sequence ID" value="VUF15638.1"/>
    <property type="molecule type" value="Genomic_DNA"/>
</dbReference>
<reference evidence="2 3" key="1">
    <citation type="submission" date="2019-06" db="EMBL/GenBank/DDBJ databases">
        <authorList>
            <person name="Rodrigo-Torres L."/>
            <person name="Arahal R. D."/>
            <person name="Lucena T."/>
        </authorList>
    </citation>
    <scope>NUCLEOTIDE SEQUENCE [LARGE SCALE GENOMIC DNA]</scope>
    <source>
        <strain evidence="2 3">SW08-7</strain>
    </source>
</reference>
<evidence type="ECO:0000313" key="3">
    <source>
        <dbReference type="Proteomes" id="UP000401717"/>
    </source>
</evidence>
<dbReference type="EMBL" id="BPQI01000144">
    <property type="protein sequence ID" value="GJD58357.1"/>
    <property type="molecule type" value="Genomic_DNA"/>
</dbReference>
<dbReference type="Proteomes" id="UP001055303">
    <property type="component" value="Unassembled WGS sequence"/>
</dbReference>
<gene>
    <name evidence="1" type="ORF">IFDJLNFL_4276</name>
    <name evidence="2" type="ORF">MTDSW087_05382</name>
</gene>
<evidence type="ECO:0000313" key="1">
    <source>
        <dbReference type="EMBL" id="GJD58357.1"/>
    </source>
</evidence>
<dbReference type="RefSeq" id="WP_144768398.1">
    <property type="nucleotide sequence ID" value="NZ_BPQI01000144.1"/>
</dbReference>
<dbReference type="Proteomes" id="UP000401717">
    <property type="component" value="Unassembled WGS sequence"/>
</dbReference>
<dbReference type="InterPro" id="IPR019596">
    <property type="entry name" value="Phage_Mu_GpM_tail_tub"/>
</dbReference>
<keyword evidence="4" id="KW-1185">Reference proteome</keyword>
<dbReference type="OrthoDB" id="5463544at2"/>
<evidence type="ECO:0000313" key="4">
    <source>
        <dbReference type="Proteomes" id="UP001055303"/>
    </source>
</evidence>
<reference evidence="1" key="2">
    <citation type="journal article" date="2021" name="Front. Microbiol.">
        <title>Comprehensive Comparative Genomics and Phenotyping of Methylobacterium Species.</title>
        <authorList>
            <person name="Alessa O."/>
            <person name="Ogura Y."/>
            <person name="Fujitani Y."/>
            <person name="Takami H."/>
            <person name="Hayashi T."/>
            <person name="Sahin N."/>
            <person name="Tani A."/>
        </authorList>
    </citation>
    <scope>NUCLEOTIDE SEQUENCE</scope>
    <source>
        <strain evidence="1">DSM 22415</strain>
    </source>
</reference>
<name>A0A564G6Q6_9HYPH</name>
<protein>
    <recommendedName>
        <fullName evidence="5">Phage tail tube protein</fullName>
    </recommendedName>
</protein>
<evidence type="ECO:0000313" key="2">
    <source>
        <dbReference type="EMBL" id="VUF15638.1"/>
    </source>
</evidence>